<keyword evidence="4 9" id="KW-0812">Transmembrane</keyword>
<dbReference type="Gene3D" id="2.40.170.20">
    <property type="entry name" value="TonB-dependent receptor, beta-barrel domain"/>
    <property type="match status" value="1"/>
</dbReference>
<evidence type="ECO:0000256" key="7">
    <source>
        <dbReference type="ARBA" id="ARBA00023136"/>
    </source>
</evidence>
<keyword evidence="8 9" id="KW-0998">Cell outer membrane</keyword>
<evidence type="ECO:0000259" key="14">
    <source>
        <dbReference type="Pfam" id="PF07715"/>
    </source>
</evidence>
<dbReference type="SUPFAM" id="SSF56935">
    <property type="entry name" value="Porins"/>
    <property type="match status" value="1"/>
</dbReference>
<feature type="domain" description="TonB-dependent receptor plug" evidence="14">
    <location>
        <begin position="68"/>
        <end position="189"/>
    </location>
</feature>
<name>A0A0R0DF49_9GAMM</name>
<comment type="caution">
    <text evidence="15">The sequence shown here is derived from an EMBL/GenBank/DDBJ whole genome shotgun (WGS) entry which is preliminary data.</text>
</comment>
<keyword evidence="5 12" id="KW-0732">Signal</keyword>
<evidence type="ECO:0000256" key="4">
    <source>
        <dbReference type="ARBA" id="ARBA00022692"/>
    </source>
</evidence>
<keyword evidence="3 9" id="KW-1134">Transmembrane beta strand</keyword>
<dbReference type="Pfam" id="PF07715">
    <property type="entry name" value="Plug"/>
    <property type="match status" value="1"/>
</dbReference>
<evidence type="ECO:0000256" key="8">
    <source>
        <dbReference type="ARBA" id="ARBA00023237"/>
    </source>
</evidence>
<dbReference type="PROSITE" id="PS52016">
    <property type="entry name" value="TONB_DEPENDENT_REC_3"/>
    <property type="match status" value="1"/>
</dbReference>
<keyword evidence="6 10" id="KW-0798">TonB box</keyword>
<keyword evidence="2 9" id="KW-0813">Transport</keyword>
<feature type="short sequence motif" description="TonB box" evidence="10">
    <location>
        <begin position="54"/>
        <end position="60"/>
    </location>
</feature>
<dbReference type="InterPro" id="IPR010916">
    <property type="entry name" value="TonB_box_CS"/>
</dbReference>
<feature type="domain" description="TonB-dependent receptor-like beta-barrel" evidence="13">
    <location>
        <begin position="386"/>
        <end position="828"/>
    </location>
</feature>
<evidence type="ECO:0000313" key="16">
    <source>
        <dbReference type="Proteomes" id="UP000051386"/>
    </source>
</evidence>
<protein>
    <submittedName>
        <fullName evidence="15">TonB-dependent receptor</fullName>
    </submittedName>
</protein>
<organism evidence="15 16">
    <name type="scientific">Stenotrophomonas chelatiphaga</name>
    <dbReference type="NCBI Taxonomy" id="517011"/>
    <lineage>
        <taxon>Bacteria</taxon>
        <taxon>Pseudomonadati</taxon>
        <taxon>Pseudomonadota</taxon>
        <taxon>Gammaproteobacteria</taxon>
        <taxon>Lysobacterales</taxon>
        <taxon>Lysobacteraceae</taxon>
        <taxon>Stenotrophomonas</taxon>
    </lineage>
</organism>
<dbReference type="Proteomes" id="UP000051386">
    <property type="component" value="Unassembled WGS sequence"/>
</dbReference>
<dbReference type="InterPro" id="IPR039426">
    <property type="entry name" value="TonB-dep_rcpt-like"/>
</dbReference>
<dbReference type="PROSITE" id="PS00430">
    <property type="entry name" value="TONB_DEPENDENT_REC_1"/>
    <property type="match status" value="1"/>
</dbReference>
<dbReference type="InterPro" id="IPR036942">
    <property type="entry name" value="Beta-barrel_TonB_sf"/>
</dbReference>
<gene>
    <name evidence="15" type="ORF">ABB28_04195</name>
</gene>
<dbReference type="PATRIC" id="fig|517011.3.peg.258"/>
<evidence type="ECO:0000256" key="12">
    <source>
        <dbReference type="SAM" id="SignalP"/>
    </source>
</evidence>
<sequence length="867" mass="92330">MNDRIGKCVHAPKAFSPLASAVHVALATALLVTSAGALAQESPATPEAATNLDTVSVLGSRTKPRTVSSSAVPIDIISGEEFRNQGATDALDQLKVLVPSFNVSTIPIDDAASLVRPANLRGLPPDNTLLLVNGKRFHRAAVITFLGHGLSDGAQGPDLSVFPSLALEQVEVLRDGAAAQYGSDAIAGVINFGLKKLREGGTAEVFTGKYYEGDGLTTQYSAQIGLPLTERGFATLTAEWRNADDTSRSVQRDDAAAAIAAGYPGVGQPAQVWGSPKVDDDFKLVYNLGLSTDSVDFYLFGNHAKRDVDGGFYFRDPTSRSGVYSNDGGDTLLVGNLTGAGACPSIALRDGGGNLLPYAGVSAAVAALPANCYTFLSSLPGGFTPRFGGSLEDTSVFAGAKGTWEDWYWDVSGSWGRNEIDFTIYNTVNASMGPVQPAGLSFKPGGNTQTEKNLNVDVSRDIAVGFSSQPLRLAMGAEWREESFTISPGDGPSTAIGPLTEQGFALGSNGFNGFSARTAGTFDRRNWAAYADLEAQLTERFLLAGALRYEDYDSFGSTTTGKLTGRFDFTETFAVRGAYNTGFRAPTPGQANISQISTVFGGTALEDIATLPPTDPIAQLKGAQPLTPEESRNVSLGAVWTQGDWLFTVDGYQIKVEDRIALSTSFAVTPAERAALVAGGNPEAASISQVTYFGNAFDTTTTGVDVVTSYRSDHFGGTTTYALAANWNRTEVDRYDTDFIDAARVYKLEKSLPRTKGYFSVNHQRQIFHANLRFNYYSSWYEDHLDSGVISAADGGLPIHAGSALIVDAEVGWKFVSGLYFSVGAQNLFDRVPSKNPWAGVAGAEYPVHSPYGFNGGFYYARLGWKF</sequence>
<dbReference type="PANTHER" id="PTHR47234">
    <property type="match status" value="1"/>
</dbReference>
<evidence type="ECO:0000256" key="11">
    <source>
        <dbReference type="RuleBase" id="RU003357"/>
    </source>
</evidence>
<evidence type="ECO:0000256" key="10">
    <source>
        <dbReference type="PROSITE-ProRule" id="PRU10143"/>
    </source>
</evidence>
<dbReference type="InterPro" id="IPR012910">
    <property type="entry name" value="Plug_dom"/>
</dbReference>
<comment type="subcellular location">
    <subcellularLocation>
        <location evidence="1 9">Cell outer membrane</location>
        <topology evidence="1 9">Multi-pass membrane protein</topology>
    </subcellularLocation>
</comment>
<dbReference type="Gene3D" id="2.170.130.10">
    <property type="entry name" value="TonB-dependent receptor, plug domain"/>
    <property type="match status" value="1"/>
</dbReference>
<keyword evidence="16" id="KW-1185">Reference proteome</keyword>
<evidence type="ECO:0000256" key="3">
    <source>
        <dbReference type="ARBA" id="ARBA00022452"/>
    </source>
</evidence>
<dbReference type="GO" id="GO:0009279">
    <property type="term" value="C:cell outer membrane"/>
    <property type="evidence" value="ECO:0007669"/>
    <property type="project" value="UniProtKB-SubCell"/>
</dbReference>
<proteinExistence type="inferred from homology"/>
<evidence type="ECO:0000256" key="5">
    <source>
        <dbReference type="ARBA" id="ARBA00022729"/>
    </source>
</evidence>
<comment type="similarity">
    <text evidence="9 11">Belongs to the TonB-dependent receptor family.</text>
</comment>
<dbReference type="InterPro" id="IPR000531">
    <property type="entry name" value="Beta-barrel_TonB"/>
</dbReference>
<dbReference type="AlphaFoldDB" id="A0A0R0DF49"/>
<dbReference type="Pfam" id="PF00593">
    <property type="entry name" value="TonB_dep_Rec_b-barrel"/>
    <property type="match status" value="1"/>
</dbReference>
<evidence type="ECO:0000313" key="15">
    <source>
        <dbReference type="EMBL" id="KRG75848.1"/>
    </source>
</evidence>
<evidence type="ECO:0000256" key="1">
    <source>
        <dbReference type="ARBA" id="ARBA00004571"/>
    </source>
</evidence>
<evidence type="ECO:0000259" key="13">
    <source>
        <dbReference type="Pfam" id="PF00593"/>
    </source>
</evidence>
<keyword evidence="7 9" id="KW-0472">Membrane</keyword>
<feature type="chain" id="PRO_5006395657" evidence="12">
    <location>
        <begin position="40"/>
        <end position="867"/>
    </location>
</feature>
<reference evidence="15 16" key="1">
    <citation type="submission" date="2015-05" db="EMBL/GenBank/DDBJ databases">
        <title>Genome sequencing and analysis of members of genus Stenotrophomonas.</title>
        <authorList>
            <person name="Patil P.P."/>
            <person name="Midha S."/>
            <person name="Patil P.B."/>
        </authorList>
    </citation>
    <scope>NUCLEOTIDE SEQUENCE [LARGE SCALE GENOMIC DNA]</scope>
    <source>
        <strain evidence="15 16">DSM 21508</strain>
    </source>
</reference>
<dbReference type="InterPro" id="IPR037066">
    <property type="entry name" value="Plug_dom_sf"/>
</dbReference>
<dbReference type="PANTHER" id="PTHR47234:SF3">
    <property type="entry name" value="SECRETIN_TONB SHORT N-TERMINAL DOMAIN-CONTAINING PROTEIN"/>
    <property type="match status" value="1"/>
</dbReference>
<evidence type="ECO:0000256" key="2">
    <source>
        <dbReference type="ARBA" id="ARBA00022448"/>
    </source>
</evidence>
<keyword evidence="15" id="KW-0675">Receptor</keyword>
<accession>A0A0R0DF49</accession>
<evidence type="ECO:0000256" key="6">
    <source>
        <dbReference type="ARBA" id="ARBA00023077"/>
    </source>
</evidence>
<feature type="signal peptide" evidence="12">
    <location>
        <begin position="1"/>
        <end position="39"/>
    </location>
</feature>
<evidence type="ECO:0000256" key="9">
    <source>
        <dbReference type="PROSITE-ProRule" id="PRU01360"/>
    </source>
</evidence>
<dbReference type="EMBL" id="LDJK01000012">
    <property type="protein sequence ID" value="KRG75848.1"/>
    <property type="molecule type" value="Genomic_DNA"/>
</dbReference>